<sequence length="97" mass="10232">MLIALALLLAAQAVPALPPTEGEELVVVARRGKCRLQLAGRMLSDRELATQTGGWVGKPLRVVAPRGVGDLCLAKIAMRLGDRGVNLVEFVDAPPPP</sequence>
<organism evidence="2">
    <name type="scientific">uncultured Sphingomonadaceae bacterium</name>
    <dbReference type="NCBI Taxonomy" id="169976"/>
    <lineage>
        <taxon>Bacteria</taxon>
        <taxon>Pseudomonadati</taxon>
        <taxon>Pseudomonadota</taxon>
        <taxon>Alphaproteobacteria</taxon>
        <taxon>Sphingomonadales</taxon>
        <taxon>Sphingomonadaceae</taxon>
        <taxon>environmental samples</taxon>
    </lineage>
</organism>
<gene>
    <name evidence="2" type="ORF">AVDCRST_MAG39-1528</name>
</gene>
<feature type="signal peptide" evidence="1">
    <location>
        <begin position="1"/>
        <end position="16"/>
    </location>
</feature>
<dbReference type="EMBL" id="CADCVW010000064">
    <property type="protein sequence ID" value="CAA9503777.1"/>
    <property type="molecule type" value="Genomic_DNA"/>
</dbReference>
<protein>
    <submittedName>
        <fullName evidence="2">Uncharacterized protein</fullName>
    </submittedName>
</protein>
<reference evidence="2" key="1">
    <citation type="submission" date="2020-02" db="EMBL/GenBank/DDBJ databases">
        <authorList>
            <person name="Meier V. D."/>
        </authorList>
    </citation>
    <scope>NUCLEOTIDE SEQUENCE</scope>
    <source>
        <strain evidence="2">AVDCRST_MAG39</strain>
    </source>
</reference>
<feature type="chain" id="PRO_5026996163" evidence="1">
    <location>
        <begin position="17"/>
        <end position="97"/>
    </location>
</feature>
<accession>A0A6J4SS30</accession>
<keyword evidence="1" id="KW-0732">Signal</keyword>
<proteinExistence type="predicted"/>
<dbReference type="AlphaFoldDB" id="A0A6J4SS30"/>
<evidence type="ECO:0000256" key="1">
    <source>
        <dbReference type="SAM" id="SignalP"/>
    </source>
</evidence>
<evidence type="ECO:0000313" key="2">
    <source>
        <dbReference type="EMBL" id="CAA9503777.1"/>
    </source>
</evidence>
<name>A0A6J4SS30_9SPHN</name>